<gene>
    <name evidence="1" type="ORF">SAMN04487884_10176</name>
</gene>
<dbReference type="RefSeq" id="WP_022756924.1">
    <property type="nucleotide sequence ID" value="NZ_FOGJ01000001.1"/>
</dbReference>
<dbReference type="EMBL" id="FOGJ01000001">
    <property type="protein sequence ID" value="SEQ99182.1"/>
    <property type="molecule type" value="Genomic_DNA"/>
</dbReference>
<dbReference type="OrthoDB" id="9774037at2"/>
<dbReference type="eggNOG" id="ENOG502Z916">
    <property type="taxonomic scope" value="Bacteria"/>
</dbReference>
<dbReference type="Pfam" id="PF12997">
    <property type="entry name" value="DUF3881"/>
    <property type="match status" value="1"/>
</dbReference>
<organism evidence="1 2">
    <name type="scientific">Butyrivibrio fibrisolvens</name>
    <dbReference type="NCBI Taxonomy" id="831"/>
    <lineage>
        <taxon>Bacteria</taxon>
        <taxon>Bacillati</taxon>
        <taxon>Bacillota</taxon>
        <taxon>Clostridia</taxon>
        <taxon>Lachnospirales</taxon>
        <taxon>Lachnospiraceae</taxon>
        <taxon>Butyrivibrio</taxon>
    </lineage>
</organism>
<accession>A0A1H9KJA3</accession>
<name>A0A1H9KJA3_BUTFI</name>
<sequence>MHKFMRAVGLAGLQGRGALEKLLEYCVQHADEREYIKNEDDEMFAQFTKEFAPGLGVVVYGQFKSGNHFIYEYYYPYIKSEGISSSEDITVEQHAATDSYAGVCDDPRVGITMIFYLQNMMDYLKISENGQKKTTGTSVALSALSTQGTIMLPIAKTPNQKRLLKKKRQARTRLVSSARNGDENAIESLTLDDMNIYTTISDKILKEDVYTLVDNYFMPYGVECDQYSMMGEITDYRLTINTYTKEPVYILSVKCSDIDMDIAINRKDLLGEPAVGRRFKGNIWLQGHIIFPEKK</sequence>
<protein>
    <recommendedName>
        <fullName evidence="3">DUF3881 domain-containing protein</fullName>
    </recommendedName>
</protein>
<evidence type="ECO:0000313" key="1">
    <source>
        <dbReference type="EMBL" id="SEQ99182.1"/>
    </source>
</evidence>
<dbReference type="Proteomes" id="UP000182584">
    <property type="component" value="Unassembled WGS sequence"/>
</dbReference>
<proteinExistence type="predicted"/>
<reference evidence="1 2" key="1">
    <citation type="submission" date="2016-10" db="EMBL/GenBank/DDBJ databases">
        <authorList>
            <person name="de Groot N.N."/>
        </authorList>
    </citation>
    <scope>NUCLEOTIDE SEQUENCE [LARGE SCALE GENOMIC DNA]</scope>
    <source>
        <strain evidence="1 2">AR40</strain>
    </source>
</reference>
<dbReference type="InterPro" id="IPR024541">
    <property type="entry name" value="DUF3881"/>
</dbReference>
<evidence type="ECO:0008006" key="3">
    <source>
        <dbReference type="Google" id="ProtNLM"/>
    </source>
</evidence>
<evidence type="ECO:0000313" key="2">
    <source>
        <dbReference type="Proteomes" id="UP000182584"/>
    </source>
</evidence>
<dbReference type="AlphaFoldDB" id="A0A1H9KJA3"/>